<accession>A0A221KFM9</accession>
<keyword evidence="1" id="KW-0812">Transmembrane</keyword>
<dbReference type="EMBL" id="CP022423">
    <property type="protein sequence ID" value="ASM77838.1"/>
    <property type="molecule type" value="Genomic_DNA"/>
</dbReference>
<evidence type="ECO:0000313" key="3">
    <source>
        <dbReference type="Proteomes" id="UP000199729"/>
    </source>
</evidence>
<keyword evidence="1" id="KW-0472">Membrane</keyword>
<protein>
    <submittedName>
        <fullName evidence="2">Uncharacterized protein</fullName>
    </submittedName>
</protein>
<dbReference type="AlphaFoldDB" id="A0A221KFM9"/>
<feature type="transmembrane region" description="Helical" evidence="1">
    <location>
        <begin position="21"/>
        <end position="41"/>
    </location>
</feature>
<reference evidence="2 3" key="1">
    <citation type="submission" date="2017-07" db="EMBL/GenBank/DDBJ databases">
        <title>Complete Genome Sequence of the cosmetic ferment Vitreoscilla filiformis (ATCC15551).</title>
        <authorList>
            <person name="Contreras S."/>
            <person name="Sagory-Zalkind P."/>
            <person name="Blanquart H."/>
            <person name="Iltis A."/>
            <person name="Morand S.C."/>
        </authorList>
    </citation>
    <scope>NUCLEOTIDE SEQUENCE [LARGE SCALE GENOMIC DNA]</scope>
    <source>
        <strain evidence="2 3">ATCC 15551</strain>
    </source>
</reference>
<keyword evidence="3" id="KW-1185">Reference proteome</keyword>
<keyword evidence="1" id="KW-1133">Transmembrane helix</keyword>
<dbReference type="Proteomes" id="UP000199729">
    <property type="component" value="Chromosome"/>
</dbReference>
<evidence type="ECO:0000313" key="2">
    <source>
        <dbReference type="EMBL" id="ASM77838.1"/>
    </source>
</evidence>
<gene>
    <name evidence="2" type="ORF">VITFI_CDS2060</name>
</gene>
<sequence length="46" mass="5230">MRIMSHRLTEHALQESRLFGMRRLVVFGGFFPLAGTGWVLAPVGTW</sequence>
<organism evidence="2 3">
    <name type="scientific">Vitreoscilla filiformis</name>
    <dbReference type="NCBI Taxonomy" id="63"/>
    <lineage>
        <taxon>Bacteria</taxon>
        <taxon>Pseudomonadati</taxon>
        <taxon>Pseudomonadota</taxon>
        <taxon>Betaproteobacteria</taxon>
        <taxon>Neisseriales</taxon>
        <taxon>Neisseriaceae</taxon>
        <taxon>Vitreoscilla</taxon>
    </lineage>
</organism>
<name>A0A221KFM9_VITFI</name>
<evidence type="ECO:0000256" key="1">
    <source>
        <dbReference type="SAM" id="Phobius"/>
    </source>
</evidence>
<dbReference type="KEGG" id="vff:VITFI_CDS2060"/>
<proteinExistence type="predicted"/>